<feature type="region of interest" description="Disordered" evidence="7">
    <location>
        <begin position="695"/>
        <end position="718"/>
    </location>
</feature>
<evidence type="ECO:0000256" key="6">
    <source>
        <dbReference type="ARBA" id="ARBA00023136"/>
    </source>
</evidence>
<sequence>MLPDATRSGPRRALDRVAALPAGRRAKWLVVLAWIGILFAAAPLAGKVGDVEDNETFNLARGAETSEHHELRKRFSSEEPIPAAIVYVRDDGITADDRAKVDRDRNALAAHSADRRAPGVRPSSDGRALMTTVAIPLTEDGFTDKVKEIRDLAHAGAPAGLQVKVAGPAGQAADEVEVFSDLDAKLMLATVAVVTVLLLLTYRSPVIWLLPLISVALASQVANAFIYLLGKHADMPVDGMGAGILTVLVFGVGTDYALLLIARYREELHSTVDRHEAMAAALRRSRGAIVASAATVVAGLLCLLAADINSSRGLGGVGAVGVLCGLAAMITLLPALLVIFGRWIFWPFVPRPGEPARQGRVWAGVAASIAARPRTIWLATAAALVGLGLIAGAMRIGPSQEEMFRTVPESVAGQRLVAAHYPAGSSAPADVIAAAPKAAQVTDAAKSTSGVVAVQESGRSRDGELVQLTVTLRDAADSAAAERTVERLRDAVHNVDGAGAVVGGPTAEALDGSDGASRDRLLVIPLVLLVVLTILILLLRAVAAPVLLLGTIVLSYFAALGAAWLLLKGPLGVEALDNSTPLLGFIFLVALGIDYNIFLMHRVRQETVTSGHRTGVLRGLTTTGGVITSAGLVLAATFSVLMNLPITFMAGLGALVAVGVLLDTFVVRSLLVPALALDVGRRIWWPGQLARPRRRVATPGDLGQGTAPRDEPTPAPRR</sequence>
<keyword evidence="3" id="KW-1003">Cell membrane</keyword>
<feature type="transmembrane region" description="Helical" evidence="8">
    <location>
        <begin position="285"/>
        <end position="306"/>
    </location>
</feature>
<feature type="transmembrane region" description="Helical" evidence="8">
    <location>
        <begin position="376"/>
        <end position="396"/>
    </location>
</feature>
<comment type="subcellular location">
    <subcellularLocation>
        <location evidence="1">Cell membrane</location>
        <topology evidence="1">Multi-pass membrane protein</topology>
    </subcellularLocation>
</comment>
<dbReference type="PANTHER" id="PTHR33406:SF6">
    <property type="entry name" value="MEMBRANE PROTEIN YDGH-RELATED"/>
    <property type="match status" value="1"/>
</dbReference>
<comment type="caution">
    <text evidence="10">The sequence shown here is derived from an EMBL/GenBank/DDBJ whole genome shotgun (WGS) entry which is preliminary data.</text>
</comment>
<dbReference type="RefSeq" id="WP_121432535.1">
    <property type="nucleotide sequence ID" value="NZ_RBWU01000001.1"/>
</dbReference>
<keyword evidence="6 8" id="KW-0472">Membrane</keyword>
<dbReference type="Proteomes" id="UP000274601">
    <property type="component" value="Unassembled WGS sequence"/>
</dbReference>
<dbReference type="InterPro" id="IPR050545">
    <property type="entry name" value="Mycobact_MmpL"/>
</dbReference>
<feature type="transmembrane region" description="Helical" evidence="8">
    <location>
        <begin position="521"/>
        <end position="539"/>
    </location>
</feature>
<keyword evidence="5 8" id="KW-1133">Transmembrane helix</keyword>
<dbReference type="PANTHER" id="PTHR33406">
    <property type="entry name" value="MEMBRANE PROTEIN MJ1562-RELATED"/>
    <property type="match status" value="1"/>
</dbReference>
<evidence type="ECO:0000256" key="5">
    <source>
        <dbReference type="ARBA" id="ARBA00022989"/>
    </source>
</evidence>
<feature type="domain" description="SSD" evidence="9">
    <location>
        <begin position="212"/>
        <end position="339"/>
    </location>
</feature>
<dbReference type="AlphaFoldDB" id="A0A495QY39"/>
<feature type="transmembrane region" description="Helical" evidence="8">
    <location>
        <begin position="546"/>
        <end position="567"/>
    </location>
</feature>
<reference evidence="10 11" key="1">
    <citation type="submission" date="2018-10" db="EMBL/GenBank/DDBJ databases">
        <title>Genomic Encyclopedia of Archaeal and Bacterial Type Strains, Phase II (KMG-II): from individual species to whole genera.</title>
        <authorList>
            <person name="Goeker M."/>
        </authorList>
    </citation>
    <scope>NUCLEOTIDE SEQUENCE [LARGE SCALE GENOMIC DNA]</scope>
    <source>
        <strain evidence="10 11">DSM 43383</strain>
    </source>
</reference>
<evidence type="ECO:0000256" key="2">
    <source>
        <dbReference type="ARBA" id="ARBA00010157"/>
    </source>
</evidence>
<comment type="similarity">
    <text evidence="2">Belongs to the resistance-nodulation-cell division (RND) (TC 2.A.6) family. MmpL subfamily.</text>
</comment>
<feature type="transmembrane region" description="Helical" evidence="8">
    <location>
        <begin position="318"/>
        <end position="341"/>
    </location>
</feature>
<dbReference type="OrthoDB" id="2365435at2"/>
<dbReference type="PROSITE" id="PS50156">
    <property type="entry name" value="SSD"/>
    <property type="match status" value="2"/>
</dbReference>
<organism evidence="10 11">
    <name type="scientific">Actinomadura pelletieri DSM 43383</name>
    <dbReference type="NCBI Taxonomy" id="1120940"/>
    <lineage>
        <taxon>Bacteria</taxon>
        <taxon>Bacillati</taxon>
        <taxon>Actinomycetota</taxon>
        <taxon>Actinomycetes</taxon>
        <taxon>Streptosporangiales</taxon>
        <taxon>Thermomonosporaceae</taxon>
        <taxon>Actinomadura</taxon>
    </lineage>
</organism>
<dbReference type="Gene3D" id="1.20.1640.10">
    <property type="entry name" value="Multidrug efflux transporter AcrB transmembrane domain"/>
    <property type="match status" value="2"/>
</dbReference>
<feature type="domain" description="SSD" evidence="9">
    <location>
        <begin position="551"/>
        <end position="677"/>
    </location>
</feature>
<feature type="transmembrane region" description="Helical" evidence="8">
    <location>
        <begin position="28"/>
        <end position="46"/>
    </location>
</feature>
<keyword evidence="11" id="KW-1185">Reference proteome</keyword>
<accession>A0A495QY39</accession>
<dbReference type="GO" id="GO:0005886">
    <property type="term" value="C:plasma membrane"/>
    <property type="evidence" value="ECO:0007669"/>
    <property type="project" value="UniProtKB-SubCell"/>
</dbReference>
<evidence type="ECO:0000256" key="3">
    <source>
        <dbReference type="ARBA" id="ARBA00022475"/>
    </source>
</evidence>
<name>A0A495QY39_9ACTN</name>
<dbReference type="InterPro" id="IPR004869">
    <property type="entry name" value="MMPL_dom"/>
</dbReference>
<evidence type="ECO:0000256" key="4">
    <source>
        <dbReference type="ARBA" id="ARBA00022692"/>
    </source>
</evidence>
<feature type="transmembrane region" description="Helical" evidence="8">
    <location>
        <begin position="184"/>
        <end position="202"/>
    </location>
</feature>
<keyword evidence="4 8" id="KW-0812">Transmembrane</keyword>
<dbReference type="SUPFAM" id="SSF82866">
    <property type="entry name" value="Multidrug efflux transporter AcrB transmembrane domain"/>
    <property type="match status" value="2"/>
</dbReference>
<dbReference type="InterPro" id="IPR000731">
    <property type="entry name" value="SSD"/>
</dbReference>
<gene>
    <name evidence="10" type="ORF">BZB76_0372</name>
</gene>
<dbReference type="EMBL" id="RBWU01000001">
    <property type="protein sequence ID" value="RKS78934.1"/>
    <property type="molecule type" value="Genomic_DNA"/>
</dbReference>
<proteinExistence type="inferred from homology"/>
<dbReference type="Pfam" id="PF03176">
    <property type="entry name" value="MMPL"/>
    <property type="match status" value="2"/>
</dbReference>
<evidence type="ECO:0000259" key="9">
    <source>
        <dbReference type="PROSITE" id="PS50156"/>
    </source>
</evidence>
<evidence type="ECO:0000256" key="7">
    <source>
        <dbReference type="SAM" id="MobiDB-lite"/>
    </source>
</evidence>
<protein>
    <submittedName>
        <fullName evidence="10">RND superfamily putative drug exporter</fullName>
    </submittedName>
</protein>
<feature type="transmembrane region" description="Helical" evidence="8">
    <location>
        <begin position="242"/>
        <end position="264"/>
    </location>
</feature>
<evidence type="ECO:0000313" key="10">
    <source>
        <dbReference type="EMBL" id="RKS78934.1"/>
    </source>
</evidence>
<evidence type="ECO:0000256" key="8">
    <source>
        <dbReference type="SAM" id="Phobius"/>
    </source>
</evidence>
<evidence type="ECO:0000313" key="11">
    <source>
        <dbReference type="Proteomes" id="UP000274601"/>
    </source>
</evidence>
<evidence type="ECO:0000256" key="1">
    <source>
        <dbReference type="ARBA" id="ARBA00004651"/>
    </source>
</evidence>
<feature type="transmembrane region" description="Helical" evidence="8">
    <location>
        <begin position="579"/>
        <end position="599"/>
    </location>
</feature>
<feature type="transmembrane region" description="Helical" evidence="8">
    <location>
        <begin position="648"/>
        <end position="671"/>
    </location>
</feature>
<feature type="transmembrane region" description="Helical" evidence="8">
    <location>
        <begin position="620"/>
        <end position="642"/>
    </location>
</feature>
<feature type="transmembrane region" description="Helical" evidence="8">
    <location>
        <begin position="209"/>
        <end position="230"/>
    </location>
</feature>